<dbReference type="OrthoDB" id="27187at2759"/>
<gene>
    <name evidence="9" type="ORF">SmJEL517_g04178</name>
</gene>
<dbReference type="InterPro" id="IPR025977">
    <property type="entry name" value="Cnd3_C"/>
</dbReference>
<evidence type="ECO:0000313" key="9">
    <source>
        <dbReference type="EMBL" id="TPX32785.1"/>
    </source>
</evidence>
<feature type="domain" description="Nuclear condensin complex subunit 3 C-terminal" evidence="8">
    <location>
        <begin position="481"/>
        <end position="751"/>
    </location>
</feature>
<dbReference type="GO" id="GO:0000796">
    <property type="term" value="C:condensin complex"/>
    <property type="evidence" value="ECO:0007669"/>
    <property type="project" value="InterPro"/>
</dbReference>
<evidence type="ECO:0000256" key="5">
    <source>
        <dbReference type="ARBA" id="ARBA00022776"/>
    </source>
</evidence>
<keyword evidence="4" id="KW-0132">Cell division</keyword>
<evidence type="ECO:0000256" key="7">
    <source>
        <dbReference type="ARBA" id="ARBA00023306"/>
    </source>
</evidence>
<keyword evidence="6" id="KW-0226">DNA condensation</keyword>
<evidence type="ECO:0000259" key="8">
    <source>
        <dbReference type="Pfam" id="PF12719"/>
    </source>
</evidence>
<dbReference type="SUPFAM" id="SSF48371">
    <property type="entry name" value="ARM repeat"/>
    <property type="match status" value="1"/>
</dbReference>
<dbReference type="GeneID" id="42005403"/>
<proteinExistence type="inferred from homology"/>
<evidence type="ECO:0000256" key="2">
    <source>
        <dbReference type="ARBA" id="ARBA00006533"/>
    </source>
</evidence>
<keyword evidence="10" id="KW-1185">Reference proteome</keyword>
<dbReference type="AlphaFoldDB" id="A0A507C5P2"/>
<comment type="caution">
    <text evidence="9">The sequence shown here is derived from an EMBL/GenBank/DDBJ whole genome shotgun (WGS) entry which is preliminary data.</text>
</comment>
<evidence type="ECO:0000256" key="1">
    <source>
        <dbReference type="ARBA" id="ARBA00004286"/>
    </source>
</evidence>
<dbReference type="InterPro" id="IPR027165">
    <property type="entry name" value="CND3"/>
</dbReference>
<dbReference type="Proteomes" id="UP000319731">
    <property type="component" value="Unassembled WGS sequence"/>
</dbReference>
<dbReference type="GO" id="GO:0000793">
    <property type="term" value="C:condensed chromosome"/>
    <property type="evidence" value="ECO:0007669"/>
    <property type="project" value="TreeGrafter"/>
</dbReference>
<reference evidence="9 10" key="1">
    <citation type="journal article" date="2019" name="Sci. Rep.">
        <title>Comparative genomics of chytrid fungi reveal insights into the obligate biotrophic and pathogenic lifestyle of Synchytrium endobioticum.</title>
        <authorList>
            <person name="van de Vossenberg B.T.L.H."/>
            <person name="Warris S."/>
            <person name="Nguyen H.D.T."/>
            <person name="van Gent-Pelzer M.P.E."/>
            <person name="Joly D.L."/>
            <person name="van de Geest H.C."/>
            <person name="Bonants P.J.M."/>
            <person name="Smith D.S."/>
            <person name="Levesque C.A."/>
            <person name="van der Lee T.A.J."/>
        </authorList>
    </citation>
    <scope>NUCLEOTIDE SEQUENCE [LARGE SCALE GENOMIC DNA]</scope>
    <source>
        <strain evidence="9 10">JEL517</strain>
    </source>
</reference>
<dbReference type="GO" id="GO:0051301">
    <property type="term" value="P:cell division"/>
    <property type="evidence" value="ECO:0007669"/>
    <property type="project" value="UniProtKB-KW"/>
</dbReference>
<dbReference type="EMBL" id="QEAO01000026">
    <property type="protein sequence ID" value="TPX32785.1"/>
    <property type="molecule type" value="Genomic_DNA"/>
</dbReference>
<dbReference type="STRING" id="1806994.A0A507C5P2"/>
<keyword evidence="7" id="KW-0131">Cell cycle</keyword>
<keyword evidence="3" id="KW-0158">Chromosome</keyword>
<evidence type="ECO:0000256" key="6">
    <source>
        <dbReference type="ARBA" id="ARBA00023067"/>
    </source>
</evidence>
<evidence type="ECO:0000256" key="4">
    <source>
        <dbReference type="ARBA" id="ARBA00022618"/>
    </source>
</evidence>
<evidence type="ECO:0000313" key="10">
    <source>
        <dbReference type="Proteomes" id="UP000319731"/>
    </source>
</evidence>
<organism evidence="9 10">
    <name type="scientific">Synchytrium microbalum</name>
    <dbReference type="NCBI Taxonomy" id="1806994"/>
    <lineage>
        <taxon>Eukaryota</taxon>
        <taxon>Fungi</taxon>
        <taxon>Fungi incertae sedis</taxon>
        <taxon>Chytridiomycota</taxon>
        <taxon>Chytridiomycota incertae sedis</taxon>
        <taxon>Chytridiomycetes</taxon>
        <taxon>Synchytriales</taxon>
        <taxon>Synchytriaceae</taxon>
        <taxon>Synchytrium</taxon>
    </lineage>
</organism>
<dbReference type="Gene3D" id="1.25.10.10">
    <property type="entry name" value="Leucine-rich Repeat Variant"/>
    <property type="match status" value="1"/>
</dbReference>
<dbReference type="InterPro" id="IPR016024">
    <property type="entry name" value="ARM-type_fold"/>
</dbReference>
<dbReference type="GO" id="GO:0007076">
    <property type="term" value="P:mitotic chromosome condensation"/>
    <property type="evidence" value="ECO:0007669"/>
    <property type="project" value="InterPro"/>
</dbReference>
<accession>A0A507C5P2</accession>
<protein>
    <recommendedName>
        <fullName evidence="8">Nuclear condensin complex subunit 3 C-terminal domain-containing protein</fullName>
    </recommendedName>
</protein>
<evidence type="ECO:0000256" key="3">
    <source>
        <dbReference type="ARBA" id="ARBA00022454"/>
    </source>
</evidence>
<sequence>MEVGKIFQEAQSTAGHSQRKHVKALFKQYTSNVMNNQNHGRAATEFAKTVWAFLTMILLVKKGESAAERIVHLFAAFLDQLNPANKVPEDEDASDDEEDLKQQEAKSQFVEYLVAQLSKGIASKDKTVRYRVCQLLAVCISHLDELDDDIFADLQRKLVLAAHDKEASVRAQAALALCKFQSGDDDADWNIQTSLLELMRVDTSAEVRKTILWNIHTTARTLPYILERARDTDTQVRKLVFSKIVADIEDMSILTIASRDRLLDCGLRDRDSGVRSSCLKMLGQSWIKQAEDNLLVFLSRLDVVSSSGAEEALKAFFLANPDVTAAYDDYLWDNLTVDSAFLIRVHAQFHAESQEYDAANDILPDLSKHVTHINKYIGLMNDANDDEDRVYYEFIVGQLLLIALSQDFSDEAGRRKMFECLRSTLANVDLPLSSIQTSVKVLSRIALNDQDFLRVILELLYGIADPDEPADTDEGIYKMRKCLDILRCMFEVLDTDRHDLASFQPFLQYYIMPAVQSRDEELRQSGLRCLALYCMLDKQVAVERMPLFLYAYQHGDGTMRQDGLEAAFDLVTLHGLAVFAEVESPDGDDLVKLLEKSLQAQEPELATIAAEGICKLVMLKTVYNATILEVLVLLYFHPETAENPRLRQCLSYFFPVFFHASSDHRRLLAEIFISSMRTMLELHQTYKDDMVGPLPSAQQMIEWLEDTHGDSEETSCSIQPQIAMDLLDAISKEEAPGTARLFANVLNKLVIRPCAGTELINDLIQVSNQVQPMMTDTLVKNALKRFQSLLGSIGFEGHNDL</sequence>
<name>A0A507C5P2_9FUNG</name>
<keyword evidence="5" id="KW-0498">Mitosis</keyword>
<dbReference type="PANTHER" id="PTHR14418">
    <property type="entry name" value="CONDENSIN COMPLEX SUBUNIT 3-RELATED"/>
    <property type="match status" value="1"/>
</dbReference>
<comment type="subcellular location">
    <subcellularLocation>
        <location evidence="1">Chromosome</location>
    </subcellularLocation>
</comment>
<comment type="similarity">
    <text evidence="2">Belongs to the CND3 (condensin subunit 3) family.</text>
</comment>
<dbReference type="Pfam" id="PF12719">
    <property type="entry name" value="Cnd3"/>
    <property type="match status" value="1"/>
</dbReference>
<dbReference type="PANTHER" id="PTHR14418:SF5">
    <property type="entry name" value="CONDENSIN COMPLEX SUBUNIT 3"/>
    <property type="match status" value="1"/>
</dbReference>
<dbReference type="InterPro" id="IPR011989">
    <property type="entry name" value="ARM-like"/>
</dbReference>
<dbReference type="RefSeq" id="XP_031023922.1">
    <property type="nucleotide sequence ID" value="XM_031170106.1"/>
</dbReference>